<comment type="caution">
    <text evidence="9">The sequence shown here is derived from an EMBL/GenBank/DDBJ whole genome shotgun (WGS) entry which is preliminary data.</text>
</comment>
<keyword evidence="7" id="KW-1053">Target membrane</keyword>
<dbReference type="PANTHER" id="PTHR24171">
    <property type="entry name" value="ANKYRIN REPEAT DOMAIN-CONTAINING PROTEIN 39-RELATED"/>
    <property type="match status" value="1"/>
</dbReference>
<dbReference type="Gene3D" id="1.25.40.20">
    <property type="entry name" value="Ankyrin repeat-containing domain"/>
    <property type="match status" value="3"/>
</dbReference>
<evidence type="ECO:0000256" key="5">
    <source>
        <dbReference type="ARBA" id="ARBA00023028"/>
    </source>
</evidence>
<feature type="repeat" description="ANK" evidence="8">
    <location>
        <begin position="121"/>
        <end position="153"/>
    </location>
</feature>
<keyword evidence="10" id="KW-1185">Reference proteome</keyword>
<feature type="repeat" description="ANK" evidence="8">
    <location>
        <begin position="290"/>
        <end position="322"/>
    </location>
</feature>
<dbReference type="Proteomes" id="UP001321473">
    <property type="component" value="Unassembled WGS sequence"/>
</dbReference>
<dbReference type="AlphaFoldDB" id="A0AAQ4D748"/>
<evidence type="ECO:0000256" key="7">
    <source>
        <dbReference type="ARBA" id="ARBA00023298"/>
    </source>
</evidence>
<reference evidence="9 10" key="1">
    <citation type="journal article" date="2023" name="Arcadia Sci">
        <title>De novo assembly of a long-read Amblyomma americanum tick genome.</title>
        <authorList>
            <person name="Chou S."/>
            <person name="Poskanzer K.E."/>
            <person name="Rollins M."/>
            <person name="Thuy-Boun P.S."/>
        </authorList>
    </citation>
    <scope>NUCLEOTIDE SEQUENCE [LARGE SCALE GENOMIC DNA]</scope>
    <source>
        <strain evidence="9">F_SG_1</strain>
        <tissue evidence="9">Salivary glands</tissue>
    </source>
</reference>
<evidence type="ECO:0000256" key="2">
    <source>
        <dbReference type="ARBA" id="ARBA00022483"/>
    </source>
</evidence>
<keyword evidence="2" id="KW-0268">Exocytosis</keyword>
<keyword evidence="7" id="KW-0472">Membrane</keyword>
<dbReference type="InterPro" id="IPR036770">
    <property type="entry name" value="Ankyrin_rpt-contain_sf"/>
</dbReference>
<name>A0AAQ4D748_AMBAM</name>
<organism evidence="9 10">
    <name type="scientific">Amblyomma americanum</name>
    <name type="common">Lone star tick</name>
    <dbReference type="NCBI Taxonomy" id="6943"/>
    <lineage>
        <taxon>Eukaryota</taxon>
        <taxon>Metazoa</taxon>
        <taxon>Ecdysozoa</taxon>
        <taxon>Arthropoda</taxon>
        <taxon>Chelicerata</taxon>
        <taxon>Arachnida</taxon>
        <taxon>Acari</taxon>
        <taxon>Parasitiformes</taxon>
        <taxon>Ixodida</taxon>
        <taxon>Ixodoidea</taxon>
        <taxon>Ixodidae</taxon>
        <taxon>Amblyomminae</taxon>
        <taxon>Amblyomma</taxon>
    </lineage>
</organism>
<feature type="repeat" description="ANK" evidence="8">
    <location>
        <begin position="154"/>
        <end position="176"/>
    </location>
</feature>
<proteinExistence type="predicted"/>
<keyword evidence="5" id="KW-0638">Presynaptic neurotoxin</keyword>
<evidence type="ECO:0000256" key="6">
    <source>
        <dbReference type="ARBA" id="ARBA00023043"/>
    </source>
</evidence>
<sequence>MPYCGSEQVNQRLLECAQHDDAENLRLTLNQICGNDTEKRALYLRDVSYEKSGDTLAHVASRYGSLNVLRFLCEEFKGLAILESQNFDGKRPLHEAAQSSRLHVVQFLIDQGCHIDPLKRADWTPLMLACTKHDLAVVRTLIHRGANVRLQNKDGWTPFHIACREGHVDIVSYLLDVCPDAWSSSSKNKRTPLHTAALHGHLECVKLLLTRGSDLPDMVDNCGTTPFMDAAQADQVAVMDCLAELHKVDLTKKDVLGNSSLHLAAQAGALTAIRCLVENYGVDIGSVNAWGQTPLHVSAKMGQVDTIQLLFDLGAKCNAIDNKGRTAYDLAKDGGHKSCCELLQSQSTREQQ</sequence>
<keyword evidence="4" id="KW-0677">Repeat</keyword>
<feature type="repeat" description="ANK" evidence="8">
    <location>
        <begin position="188"/>
        <end position="215"/>
    </location>
</feature>
<dbReference type="SMART" id="SM00248">
    <property type="entry name" value="ANK"/>
    <property type="match status" value="9"/>
</dbReference>
<accession>A0AAQ4D748</accession>
<keyword evidence="5" id="KW-0528">Neurotoxin</keyword>
<keyword evidence="5" id="KW-0800">Toxin</keyword>
<dbReference type="PROSITE" id="PS50297">
    <property type="entry name" value="ANK_REP_REGION"/>
    <property type="match status" value="5"/>
</dbReference>
<evidence type="ECO:0000256" key="3">
    <source>
        <dbReference type="ARBA" id="ARBA00022537"/>
    </source>
</evidence>
<gene>
    <name evidence="9" type="ORF">V5799_004080</name>
</gene>
<feature type="repeat" description="ANK" evidence="8">
    <location>
        <begin position="88"/>
        <end position="120"/>
    </location>
</feature>
<dbReference type="GO" id="GO:0044231">
    <property type="term" value="C:host cell presynaptic membrane"/>
    <property type="evidence" value="ECO:0007669"/>
    <property type="project" value="UniProtKB-KW"/>
</dbReference>
<dbReference type="PROSITE" id="PS50088">
    <property type="entry name" value="ANK_REPEAT"/>
    <property type="match status" value="5"/>
</dbReference>
<dbReference type="GO" id="GO:0006887">
    <property type="term" value="P:exocytosis"/>
    <property type="evidence" value="ECO:0007669"/>
    <property type="project" value="UniProtKB-KW"/>
</dbReference>
<comment type="subcellular location">
    <subcellularLocation>
        <location evidence="1">Target cell membrane</location>
    </subcellularLocation>
</comment>
<evidence type="ECO:0000256" key="8">
    <source>
        <dbReference type="PROSITE-ProRule" id="PRU00023"/>
    </source>
</evidence>
<protein>
    <submittedName>
        <fullName evidence="9">Uncharacterized protein</fullName>
    </submittedName>
</protein>
<dbReference type="GO" id="GO:0044218">
    <property type="term" value="C:other organism cell membrane"/>
    <property type="evidence" value="ECO:0007669"/>
    <property type="project" value="UniProtKB-KW"/>
</dbReference>
<dbReference type="InterPro" id="IPR002110">
    <property type="entry name" value="Ankyrin_rpt"/>
</dbReference>
<dbReference type="Pfam" id="PF12796">
    <property type="entry name" value="Ank_2"/>
    <property type="match status" value="3"/>
</dbReference>
<evidence type="ECO:0000313" key="9">
    <source>
        <dbReference type="EMBL" id="KAK8758288.1"/>
    </source>
</evidence>
<evidence type="ECO:0000313" key="10">
    <source>
        <dbReference type="Proteomes" id="UP001321473"/>
    </source>
</evidence>
<evidence type="ECO:0000256" key="1">
    <source>
        <dbReference type="ARBA" id="ARBA00004175"/>
    </source>
</evidence>
<keyword evidence="6 8" id="KW-0040">ANK repeat</keyword>
<dbReference type="SUPFAM" id="SSF48403">
    <property type="entry name" value="Ankyrin repeat"/>
    <property type="match status" value="1"/>
</dbReference>
<evidence type="ECO:0000256" key="4">
    <source>
        <dbReference type="ARBA" id="ARBA00022737"/>
    </source>
</evidence>
<dbReference type="EMBL" id="JARKHS020034252">
    <property type="protein sequence ID" value="KAK8758288.1"/>
    <property type="molecule type" value="Genomic_DNA"/>
</dbReference>
<keyword evidence="3" id="KW-1052">Target cell membrane</keyword>
<dbReference type="PRINTS" id="PR01415">
    <property type="entry name" value="ANKYRIN"/>
</dbReference>